<protein>
    <submittedName>
        <fullName evidence="1">Uncharacterized protein</fullName>
    </submittedName>
</protein>
<accession>A0A4Y2KI38</accession>
<dbReference type="Proteomes" id="UP000499080">
    <property type="component" value="Unassembled WGS sequence"/>
</dbReference>
<proteinExistence type="predicted"/>
<organism evidence="1 2">
    <name type="scientific">Araneus ventricosus</name>
    <name type="common">Orbweaver spider</name>
    <name type="synonym">Epeira ventricosa</name>
    <dbReference type="NCBI Taxonomy" id="182803"/>
    <lineage>
        <taxon>Eukaryota</taxon>
        <taxon>Metazoa</taxon>
        <taxon>Ecdysozoa</taxon>
        <taxon>Arthropoda</taxon>
        <taxon>Chelicerata</taxon>
        <taxon>Arachnida</taxon>
        <taxon>Araneae</taxon>
        <taxon>Araneomorphae</taxon>
        <taxon>Entelegynae</taxon>
        <taxon>Araneoidea</taxon>
        <taxon>Araneidae</taxon>
        <taxon>Araneus</taxon>
    </lineage>
</organism>
<evidence type="ECO:0000313" key="2">
    <source>
        <dbReference type="Proteomes" id="UP000499080"/>
    </source>
</evidence>
<evidence type="ECO:0000313" key="1">
    <source>
        <dbReference type="EMBL" id="GBN01642.1"/>
    </source>
</evidence>
<name>A0A4Y2KI38_ARAVE</name>
<gene>
    <name evidence="1" type="ORF">AVEN_36210_1</name>
</gene>
<comment type="caution">
    <text evidence="1">The sequence shown here is derived from an EMBL/GenBank/DDBJ whole genome shotgun (WGS) entry which is preliminary data.</text>
</comment>
<sequence>MHSISNAYVRRRDSLRGDQQWHDVSLNEAAQFQFSETVGCMLSAMICISGGCASGAASSFTLEDFVHRYSEQTGPSICTCRH</sequence>
<keyword evidence="2" id="KW-1185">Reference proteome</keyword>
<reference evidence="1 2" key="1">
    <citation type="journal article" date="2019" name="Sci. Rep.">
        <title>Orb-weaving spider Araneus ventricosus genome elucidates the spidroin gene catalogue.</title>
        <authorList>
            <person name="Kono N."/>
            <person name="Nakamura H."/>
            <person name="Ohtoshi R."/>
            <person name="Moran D.A.P."/>
            <person name="Shinohara A."/>
            <person name="Yoshida Y."/>
            <person name="Fujiwara M."/>
            <person name="Mori M."/>
            <person name="Tomita M."/>
            <person name="Arakawa K."/>
        </authorList>
    </citation>
    <scope>NUCLEOTIDE SEQUENCE [LARGE SCALE GENOMIC DNA]</scope>
</reference>
<dbReference type="AlphaFoldDB" id="A0A4Y2KI38"/>
<dbReference type="EMBL" id="BGPR01004634">
    <property type="protein sequence ID" value="GBN01642.1"/>
    <property type="molecule type" value="Genomic_DNA"/>
</dbReference>